<dbReference type="InterPro" id="IPR029055">
    <property type="entry name" value="Ntn_hydrolases_N"/>
</dbReference>
<keyword evidence="3" id="KW-0378">Hydrolase</keyword>
<dbReference type="InterPro" id="IPR043138">
    <property type="entry name" value="GGT_lsub"/>
</dbReference>
<evidence type="ECO:0000313" key="8">
    <source>
        <dbReference type="Proteomes" id="UP000291469"/>
    </source>
</evidence>
<feature type="chain" id="PRO_5038861004" evidence="6">
    <location>
        <begin position="23"/>
        <end position="623"/>
    </location>
</feature>
<evidence type="ECO:0000256" key="5">
    <source>
        <dbReference type="SAM" id="MobiDB-lite"/>
    </source>
</evidence>
<feature type="compositionally biased region" description="Acidic residues" evidence="5">
    <location>
        <begin position="33"/>
        <end position="46"/>
    </location>
</feature>
<feature type="region of interest" description="Disordered" evidence="5">
    <location>
        <begin position="483"/>
        <end position="512"/>
    </location>
</feature>
<dbReference type="PANTHER" id="PTHR43199">
    <property type="entry name" value="GLUTATHIONE HYDROLASE"/>
    <property type="match status" value="1"/>
</dbReference>
<feature type="compositionally biased region" description="Acidic residues" evidence="5">
    <location>
        <begin position="413"/>
        <end position="435"/>
    </location>
</feature>
<evidence type="ECO:0000256" key="1">
    <source>
        <dbReference type="ARBA" id="ARBA00009381"/>
    </source>
</evidence>
<comment type="similarity">
    <text evidence="1">Belongs to the gamma-glutamyltransferase family.</text>
</comment>
<keyword evidence="8" id="KW-1185">Reference proteome</keyword>
<dbReference type="AlphaFoldDB" id="A0A411YBZ0"/>
<dbReference type="Gene3D" id="3.60.20.40">
    <property type="match status" value="1"/>
</dbReference>
<accession>A0A411YBZ0</accession>
<proteinExistence type="inferred from homology"/>
<dbReference type="EMBL" id="CP036402">
    <property type="protein sequence ID" value="QBI18719.1"/>
    <property type="molecule type" value="Genomic_DNA"/>
</dbReference>
<dbReference type="GO" id="GO:0016787">
    <property type="term" value="F:hydrolase activity"/>
    <property type="evidence" value="ECO:0007669"/>
    <property type="project" value="UniProtKB-KW"/>
</dbReference>
<evidence type="ECO:0000256" key="4">
    <source>
        <dbReference type="ARBA" id="ARBA00023145"/>
    </source>
</evidence>
<feature type="compositionally biased region" description="Acidic residues" evidence="5">
    <location>
        <begin position="62"/>
        <end position="74"/>
    </location>
</feature>
<evidence type="ECO:0000256" key="2">
    <source>
        <dbReference type="ARBA" id="ARBA00022679"/>
    </source>
</evidence>
<dbReference type="InterPro" id="IPR043137">
    <property type="entry name" value="GGT_ssub_C"/>
</dbReference>
<feature type="signal peptide" evidence="6">
    <location>
        <begin position="1"/>
        <end position="22"/>
    </location>
</feature>
<dbReference type="PANTHER" id="PTHR43199:SF1">
    <property type="entry name" value="GLUTATHIONE HYDROLASE PROENZYME"/>
    <property type="match status" value="1"/>
</dbReference>
<dbReference type="OrthoDB" id="9781342at2"/>
<dbReference type="RefSeq" id="WP_131153717.1">
    <property type="nucleotide sequence ID" value="NZ_CP036402.1"/>
</dbReference>
<dbReference type="InterPro" id="IPR051792">
    <property type="entry name" value="GGT_bact"/>
</dbReference>
<evidence type="ECO:0000256" key="6">
    <source>
        <dbReference type="SAM" id="SignalP"/>
    </source>
</evidence>
<protein>
    <submittedName>
        <fullName evidence="7">Gamma-glutamyltransferase</fullName>
    </submittedName>
</protein>
<dbReference type="SUPFAM" id="SSF56235">
    <property type="entry name" value="N-terminal nucleophile aminohydrolases (Ntn hydrolases)"/>
    <property type="match status" value="1"/>
</dbReference>
<name>A0A411YBZ0_9ACTN</name>
<sequence length="623" mass="65349">MRWLTDSVRVAGVLLLAAAVLAACTPGGREGDAGEPDTAEFEDSAGDDSRPGSHGRGRGESEGPDDAGVDEPDHDFDRPRDADDPDESEGPGEEHEAPLETAAVSAGHPEAAEVGAEILEAGGNAVDAAVAASFAVSVVEPFGSGMGGGGAALVVPMAEEPVAFDYRDVLRDSGEVPTSETGIPGFVAGMQAMADQHGTMDLDELLQPAIALAADGTTVSDMLAERLRSPREGMPVGVLDHLYPGGEPLAAEDDLVQEELARTLERLADGGAAAFYEGELADELAEAVEGVDRDSLAAYEVEQREVPRGRFAGYEVMSGAPPTKGSTMIQQLQVAEALGVADDEPGSADAVHNLAMAWRLSDAFARTDLGDPDFADVPVDELTDADRNARLAEQVDRDALLPVDRSQPHDGLDADPEVDDPEADDSEADDPEADDSEGHEPTDTTHISVIDADGTAVSMTNTLSNMFGSGQYALGFFLNDQMRNFDEPPNDPEPGKRTVASSSPTVVVDDDGRPVLALGTPGGRRIPHVLGQVLVRWGLQGESLEAAVEADRYHLEGRVLQVEQEPAPEVVERLRATGYDGLAQPAFPHYFGSVQALEADHGAGEVTGVVDPRREGAWVPAAP</sequence>
<organism evidence="7 8">
    <name type="scientific">Egibacter rhizosphaerae</name>
    <dbReference type="NCBI Taxonomy" id="1670831"/>
    <lineage>
        <taxon>Bacteria</taxon>
        <taxon>Bacillati</taxon>
        <taxon>Actinomycetota</taxon>
        <taxon>Nitriliruptoria</taxon>
        <taxon>Egibacterales</taxon>
        <taxon>Egibacteraceae</taxon>
        <taxon>Egibacter</taxon>
    </lineage>
</organism>
<dbReference type="Proteomes" id="UP000291469">
    <property type="component" value="Chromosome"/>
</dbReference>
<dbReference type="KEGG" id="erz:ER308_03560"/>
<dbReference type="Pfam" id="PF01019">
    <property type="entry name" value="G_glu_transpept"/>
    <property type="match status" value="1"/>
</dbReference>
<dbReference type="PROSITE" id="PS51257">
    <property type="entry name" value="PROKAR_LIPOPROTEIN"/>
    <property type="match status" value="1"/>
</dbReference>
<reference evidence="7 8" key="1">
    <citation type="submission" date="2019-01" db="EMBL/GenBank/DDBJ databases">
        <title>Egibacter rhizosphaerae EGI 80759T.</title>
        <authorList>
            <person name="Chen D.-D."/>
            <person name="Tian Y."/>
            <person name="Jiao J.-Y."/>
            <person name="Zhang X.-T."/>
            <person name="Zhang Y.-G."/>
            <person name="Zhang Y."/>
            <person name="Xiao M."/>
            <person name="Shu W.-S."/>
            <person name="Li W.-J."/>
        </authorList>
    </citation>
    <scope>NUCLEOTIDE SEQUENCE [LARGE SCALE GENOMIC DNA]</scope>
    <source>
        <strain evidence="7 8">EGI 80759</strain>
    </source>
</reference>
<feature type="region of interest" description="Disordered" evidence="5">
    <location>
        <begin position="393"/>
        <end position="451"/>
    </location>
</feature>
<keyword evidence="2 7" id="KW-0808">Transferase</keyword>
<evidence type="ECO:0000313" key="7">
    <source>
        <dbReference type="EMBL" id="QBI18719.1"/>
    </source>
</evidence>
<gene>
    <name evidence="7" type="ORF">ER308_03560</name>
</gene>
<dbReference type="PRINTS" id="PR01210">
    <property type="entry name" value="GGTRANSPTASE"/>
</dbReference>
<evidence type="ECO:0000256" key="3">
    <source>
        <dbReference type="ARBA" id="ARBA00022801"/>
    </source>
</evidence>
<dbReference type="Gene3D" id="1.10.246.130">
    <property type="match status" value="1"/>
</dbReference>
<feature type="compositionally biased region" description="Basic and acidic residues" evidence="5">
    <location>
        <begin position="47"/>
        <end position="61"/>
    </location>
</feature>
<keyword evidence="4" id="KW-0865">Zymogen</keyword>
<keyword evidence="6" id="KW-0732">Signal</keyword>
<feature type="region of interest" description="Disordered" evidence="5">
    <location>
        <begin position="25"/>
        <end position="98"/>
    </location>
</feature>
<dbReference type="GO" id="GO:0016740">
    <property type="term" value="F:transferase activity"/>
    <property type="evidence" value="ECO:0007669"/>
    <property type="project" value="UniProtKB-KW"/>
</dbReference>